<dbReference type="CDD" id="cd06530">
    <property type="entry name" value="S26_SPase_I"/>
    <property type="match status" value="1"/>
</dbReference>
<accession>R7UTC3</accession>
<dbReference type="GO" id="GO:0006627">
    <property type="term" value="P:protein processing involved in protein targeting to mitochondrion"/>
    <property type="evidence" value="ECO:0007669"/>
    <property type="project" value="TreeGrafter"/>
</dbReference>
<evidence type="ECO:0000313" key="13">
    <source>
        <dbReference type="Proteomes" id="UP000014760"/>
    </source>
</evidence>
<dbReference type="InterPro" id="IPR019758">
    <property type="entry name" value="Pept_S26A_signal_pept_1_CS"/>
</dbReference>
<dbReference type="PROSITE" id="PS00761">
    <property type="entry name" value="SPASE_I_3"/>
    <property type="match status" value="1"/>
</dbReference>
<evidence type="ECO:0000256" key="4">
    <source>
        <dbReference type="ARBA" id="ARBA00022801"/>
    </source>
</evidence>
<dbReference type="EMBL" id="KB300511">
    <property type="protein sequence ID" value="ELU06626.1"/>
    <property type="molecule type" value="Genomic_DNA"/>
</dbReference>
<name>R7UTC3_CAPTE</name>
<evidence type="ECO:0000256" key="8">
    <source>
        <dbReference type="ARBA" id="ARBA00038445"/>
    </source>
</evidence>
<comment type="subunit">
    <text evidence="2">Heterodimer of 2 subunits, IMMPL1 and IMMPL2.</text>
</comment>
<dbReference type="GO" id="GO:0006465">
    <property type="term" value="P:signal peptide processing"/>
    <property type="evidence" value="ECO:0007669"/>
    <property type="project" value="InterPro"/>
</dbReference>
<comment type="subcellular location">
    <subcellularLocation>
        <location evidence="1">Mitochondrion inner membrane</location>
    </subcellularLocation>
</comment>
<dbReference type="STRING" id="283909.R7UTC3"/>
<dbReference type="GO" id="GO:0004252">
    <property type="term" value="F:serine-type endopeptidase activity"/>
    <property type="evidence" value="ECO:0007669"/>
    <property type="project" value="InterPro"/>
</dbReference>
<feature type="domain" description="Peptidase S26" evidence="10">
    <location>
        <begin position="12"/>
        <end position="83"/>
    </location>
</feature>
<evidence type="ECO:0000256" key="2">
    <source>
        <dbReference type="ARBA" id="ARBA00011805"/>
    </source>
</evidence>
<keyword evidence="3" id="KW-0999">Mitochondrion inner membrane</keyword>
<evidence type="ECO:0000256" key="6">
    <source>
        <dbReference type="ARBA" id="ARBA00023136"/>
    </source>
</evidence>
<dbReference type="PRINTS" id="PR00727">
    <property type="entry name" value="LEADERPTASE"/>
</dbReference>
<gene>
    <name evidence="11" type="ORF">CAPTEDRAFT_168673</name>
</gene>
<organism evidence="11">
    <name type="scientific">Capitella teleta</name>
    <name type="common">Polychaete worm</name>
    <dbReference type="NCBI Taxonomy" id="283909"/>
    <lineage>
        <taxon>Eukaryota</taxon>
        <taxon>Metazoa</taxon>
        <taxon>Spiralia</taxon>
        <taxon>Lophotrochozoa</taxon>
        <taxon>Annelida</taxon>
        <taxon>Polychaeta</taxon>
        <taxon>Sedentaria</taxon>
        <taxon>Scolecida</taxon>
        <taxon>Capitellidae</taxon>
        <taxon>Capitella</taxon>
    </lineage>
</organism>
<dbReference type="GO" id="GO:0042720">
    <property type="term" value="C:mitochondrial inner membrane peptidase complex"/>
    <property type="evidence" value="ECO:0007669"/>
    <property type="project" value="TreeGrafter"/>
</dbReference>
<evidence type="ECO:0000256" key="9">
    <source>
        <dbReference type="PIRSR" id="PIRSR600223-1"/>
    </source>
</evidence>
<comment type="similarity">
    <text evidence="8">Belongs to the peptidase S26 family. IMP1 subfamily.</text>
</comment>
<reference evidence="11 13" key="2">
    <citation type="journal article" date="2013" name="Nature">
        <title>Insights into bilaterian evolution from three spiralian genomes.</title>
        <authorList>
            <person name="Simakov O."/>
            <person name="Marletaz F."/>
            <person name="Cho S.J."/>
            <person name="Edsinger-Gonzales E."/>
            <person name="Havlak P."/>
            <person name="Hellsten U."/>
            <person name="Kuo D.H."/>
            <person name="Larsson T."/>
            <person name="Lv J."/>
            <person name="Arendt D."/>
            <person name="Savage R."/>
            <person name="Osoegawa K."/>
            <person name="de Jong P."/>
            <person name="Grimwood J."/>
            <person name="Chapman J.A."/>
            <person name="Shapiro H."/>
            <person name="Aerts A."/>
            <person name="Otillar R.P."/>
            <person name="Terry A.Y."/>
            <person name="Boore J.L."/>
            <person name="Grigoriev I.V."/>
            <person name="Lindberg D.R."/>
            <person name="Seaver E.C."/>
            <person name="Weisblat D.A."/>
            <person name="Putnam N.H."/>
            <person name="Rokhsar D.S."/>
        </authorList>
    </citation>
    <scope>NUCLEOTIDE SEQUENCE</scope>
    <source>
        <strain evidence="11 13">I ESC-2004</strain>
    </source>
</reference>
<dbReference type="Proteomes" id="UP000014760">
    <property type="component" value="Unassembled WGS sequence"/>
</dbReference>
<reference evidence="12" key="3">
    <citation type="submission" date="2015-06" db="UniProtKB">
        <authorList>
            <consortium name="EnsemblMetazoa"/>
        </authorList>
    </citation>
    <scope>IDENTIFICATION</scope>
</reference>
<dbReference type="AlphaFoldDB" id="R7UTC3"/>
<dbReference type="InterPro" id="IPR019533">
    <property type="entry name" value="Peptidase_S26"/>
</dbReference>
<dbReference type="EMBL" id="AMQN01001192">
    <property type="status" value="NOT_ANNOTATED_CDS"/>
    <property type="molecule type" value="Genomic_DNA"/>
</dbReference>
<proteinExistence type="inferred from homology"/>
<evidence type="ECO:0000259" key="10">
    <source>
        <dbReference type="Pfam" id="PF10502"/>
    </source>
</evidence>
<dbReference type="InterPro" id="IPR000223">
    <property type="entry name" value="Pept_S26A_signal_pept_1"/>
</dbReference>
<dbReference type="InterPro" id="IPR052064">
    <property type="entry name" value="Mito_IMP1_subunit"/>
</dbReference>
<reference evidence="13" key="1">
    <citation type="submission" date="2012-12" db="EMBL/GenBank/DDBJ databases">
        <authorList>
            <person name="Hellsten U."/>
            <person name="Grimwood J."/>
            <person name="Chapman J.A."/>
            <person name="Shapiro H."/>
            <person name="Aerts A."/>
            <person name="Otillar R.P."/>
            <person name="Terry A.Y."/>
            <person name="Boore J.L."/>
            <person name="Simakov O."/>
            <person name="Marletaz F."/>
            <person name="Cho S.-J."/>
            <person name="Edsinger-Gonzales E."/>
            <person name="Havlak P."/>
            <person name="Kuo D.-H."/>
            <person name="Larsson T."/>
            <person name="Lv J."/>
            <person name="Arendt D."/>
            <person name="Savage R."/>
            <person name="Osoegawa K."/>
            <person name="de Jong P."/>
            <person name="Lindberg D.R."/>
            <person name="Seaver E.C."/>
            <person name="Weisblat D.A."/>
            <person name="Putnam N.H."/>
            <person name="Grigoriev I.V."/>
            <person name="Rokhsar D.S."/>
        </authorList>
    </citation>
    <scope>NUCLEOTIDE SEQUENCE</scope>
    <source>
        <strain evidence="13">I ESC-2004</strain>
    </source>
</reference>
<evidence type="ECO:0000256" key="1">
    <source>
        <dbReference type="ARBA" id="ARBA00004273"/>
    </source>
</evidence>
<dbReference type="OrthoDB" id="308440at2759"/>
<dbReference type="Gene3D" id="2.10.109.10">
    <property type="entry name" value="Umud Fragment, subunit A"/>
    <property type="match status" value="1"/>
</dbReference>
<evidence type="ECO:0000256" key="3">
    <source>
        <dbReference type="ARBA" id="ARBA00022792"/>
    </source>
</evidence>
<keyword evidence="13" id="KW-1185">Reference proteome</keyword>
<dbReference type="Pfam" id="PF10502">
    <property type="entry name" value="Peptidase_S26"/>
    <property type="match status" value="2"/>
</dbReference>
<dbReference type="HOGENOM" id="CLU_028723_4_3_1"/>
<dbReference type="InterPro" id="IPR036286">
    <property type="entry name" value="LexA/Signal_pep-like_sf"/>
</dbReference>
<evidence type="ECO:0000256" key="7">
    <source>
        <dbReference type="ARBA" id="ARBA00032718"/>
    </source>
</evidence>
<evidence type="ECO:0000313" key="12">
    <source>
        <dbReference type="EnsemblMetazoa" id="CapteP168673"/>
    </source>
</evidence>
<evidence type="ECO:0000256" key="5">
    <source>
        <dbReference type="ARBA" id="ARBA00023128"/>
    </source>
</evidence>
<feature type="active site" evidence="9">
    <location>
        <position position="75"/>
    </location>
</feature>
<evidence type="ECO:0000313" key="11">
    <source>
        <dbReference type="EMBL" id="ELU06626.1"/>
    </source>
</evidence>
<dbReference type="EnsemblMetazoa" id="CapteT168673">
    <property type="protein sequence ID" value="CapteP168673"/>
    <property type="gene ID" value="CapteG168673"/>
</dbReference>
<dbReference type="PANTHER" id="PTHR12383:SF16">
    <property type="entry name" value="MITOCHONDRIAL INNER MEMBRANE PROTEASE SUBUNIT 1"/>
    <property type="match status" value="1"/>
</dbReference>
<keyword evidence="5" id="KW-0496">Mitochondrion</keyword>
<dbReference type="OMA" id="STHWFWE"/>
<keyword evidence="4" id="KW-0378">Hydrolase</keyword>
<dbReference type="SUPFAM" id="SSF51306">
    <property type="entry name" value="LexA/Signal peptidase"/>
    <property type="match status" value="1"/>
</dbReference>
<protein>
    <recommendedName>
        <fullName evidence="7">IMP2-like protein</fullName>
    </recommendedName>
</protein>
<keyword evidence="6" id="KW-0472">Membrane</keyword>
<feature type="active site" evidence="9">
    <location>
        <position position="32"/>
    </location>
</feature>
<feature type="domain" description="Peptidase S26" evidence="10">
    <location>
        <begin position="99"/>
        <end position="142"/>
    </location>
</feature>
<dbReference type="FunCoup" id="R7UTC3">
    <property type="interactions" value="1182"/>
</dbReference>
<dbReference type="PANTHER" id="PTHR12383">
    <property type="entry name" value="PROTEASE FAMILY S26 MITOCHONDRIAL INNER MEMBRANE PROTEASE-RELATED"/>
    <property type="match status" value="1"/>
</dbReference>
<sequence length="150" mass="17137">MFKFMLRGVCAAGALYCTFEYGMCFTICSGDSMQSTIYPGDIVLNEYWSVFSRSIKKGDVVIFRSPEKPLENRCKRVTGVEGDIMPHTMQLDPEFRDIYYSRLVPRGHLFVEGDNMHASRDSRHYGPVPYGLVRGKVIAKIWPPSDIQQI</sequence>